<comment type="caution">
    <text evidence="3">The sequence shown here is derived from an EMBL/GenBank/DDBJ whole genome shotgun (WGS) entry which is preliminary data.</text>
</comment>
<dbReference type="RefSeq" id="WP_425565827.1">
    <property type="nucleotide sequence ID" value="NZ_BAAAQK010000005.1"/>
</dbReference>
<dbReference type="InterPro" id="IPR036250">
    <property type="entry name" value="AcylCo_DH-like_C"/>
</dbReference>
<dbReference type="Pfam" id="PF00441">
    <property type="entry name" value="Acyl-CoA_dh_1"/>
    <property type="match status" value="1"/>
</dbReference>
<evidence type="ECO:0000313" key="3">
    <source>
        <dbReference type="EMBL" id="GAA1844550.1"/>
    </source>
</evidence>
<reference evidence="3 4" key="1">
    <citation type="journal article" date="2019" name="Int. J. Syst. Evol. Microbiol.">
        <title>The Global Catalogue of Microorganisms (GCM) 10K type strain sequencing project: providing services to taxonomists for standard genome sequencing and annotation.</title>
        <authorList>
            <consortium name="The Broad Institute Genomics Platform"/>
            <consortium name="The Broad Institute Genome Sequencing Center for Infectious Disease"/>
            <person name="Wu L."/>
            <person name="Ma J."/>
        </authorList>
    </citation>
    <scope>NUCLEOTIDE SEQUENCE [LARGE SCALE GENOMIC DNA]</scope>
    <source>
        <strain evidence="3 4">JCM 16009</strain>
    </source>
</reference>
<name>A0ABN2N1Y7_9PSEU</name>
<dbReference type="Gene3D" id="1.20.140.10">
    <property type="entry name" value="Butyryl-CoA Dehydrogenase, subunit A, domain 3"/>
    <property type="match status" value="1"/>
</dbReference>
<keyword evidence="1" id="KW-0285">Flavoprotein</keyword>
<dbReference type="EMBL" id="BAAAQK010000005">
    <property type="protein sequence ID" value="GAA1844550.1"/>
    <property type="molecule type" value="Genomic_DNA"/>
</dbReference>
<accession>A0ABN2N1Y7</accession>
<dbReference type="InterPro" id="IPR009075">
    <property type="entry name" value="AcylCo_DH/oxidase_C"/>
</dbReference>
<feature type="domain" description="Acyl-CoA dehydrogenase/oxidase C-terminal" evidence="2">
    <location>
        <begin position="20"/>
        <end position="99"/>
    </location>
</feature>
<keyword evidence="4" id="KW-1185">Reference proteome</keyword>
<evidence type="ECO:0000313" key="4">
    <source>
        <dbReference type="Proteomes" id="UP001500449"/>
    </source>
</evidence>
<organism evidence="3 4">
    <name type="scientific">Pseudonocardia ailaonensis</name>
    <dbReference type="NCBI Taxonomy" id="367279"/>
    <lineage>
        <taxon>Bacteria</taxon>
        <taxon>Bacillati</taxon>
        <taxon>Actinomycetota</taxon>
        <taxon>Actinomycetes</taxon>
        <taxon>Pseudonocardiales</taxon>
        <taxon>Pseudonocardiaceae</taxon>
        <taxon>Pseudonocardia</taxon>
    </lineage>
</organism>
<proteinExistence type="predicted"/>
<dbReference type="PANTHER" id="PTHR43884:SF12">
    <property type="entry name" value="ISOVALERYL-COA DEHYDROGENASE, MITOCHONDRIAL-RELATED"/>
    <property type="match status" value="1"/>
</dbReference>
<evidence type="ECO:0000259" key="2">
    <source>
        <dbReference type="Pfam" id="PF00441"/>
    </source>
</evidence>
<dbReference type="PANTHER" id="PTHR43884">
    <property type="entry name" value="ACYL-COA DEHYDROGENASE"/>
    <property type="match status" value="1"/>
</dbReference>
<gene>
    <name evidence="3" type="ORF">GCM10009836_25010</name>
</gene>
<evidence type="ECO:0000256" key="1">
    <source>
        <dbReference type="ARBA" id="ARBA00022630"/>
    </source>
</evidence>
<dbReference type="SUPFAM" id="SSF47203">
    <property type="entry name" value="Acyl-CoA dehydrogenase C-terminal domain-like"/>
    <property type="match status" value="1"/>
</dbReference>
<sequence>MIPVASGAQAHELWTSAAGDYRVAVAAHLTGLATAATDLAWRYAVERKAFGSPIAGFQAISHTLVDCVAATDTARNLTRRASWLHEHEPRCRPGLSAMALTFAASTPPG</sequence>
<protein>
    <recommendedName>
        <fullName evidence="2">Acyl-CoA dehydrogenase/oxidase C-terminal domain-containing protein</fullName>
    </recommendedName>
</protein>
<dbReference type="Proteomes" id="UP001500449">
    <property type="component" value="Unassembled WGS sequence"/>
</dbReference>